<comment type="caution">
    <text evidence="1">The sequence shown here is derived from an EMBL/GenBank/DDBJ whole genome shotgun (WGS) entry which is preliminary data.</text>
</comment>
<dbReference type="Proteomes" id="UP000244338">
    <property type="component" value="Unassembled WGS sequence"/>
</dbReference>
<dbReference type="Gene3D" id="1.10.3450.10">
    <property type="entry name" value="TTHA0068-like"/>
    <property type="match status" value="1"/>
</dbReference>
<dbReference type="Pfam" id="PF03745">
    <property type="entry name" value="DUF309"/>
    <property type="match status" value="1"/>
</dbReference>
<dbReference type="PANTHER" id="PTHR34796">
    <property type="entry name" value="EXPRESSED PROTEIN"/>
    <property type="match status" value="1"/>
</dbReference>
<dbReference type="InterPro" id="IPR005500">
    <property type="entry name" value="DUF309"/>
</dbReference>
<evidence type="ECO:0000313" key="1">
    <source>
        <dbReference type="EMBL" id="PTQ57623.1"/>
    </source>
</evidence>
<gene>
    <name evidence="1" type="ORF">BSOLF_1167</name>
</gene>
<organism evidence="1 2">
    <name type="scientific">Candidatus Carbonibacillus altaicus</name>
    <dbReference type="NCBI Taxonomy" id="2163959"/>
    <lineage>
        <taxon>Bacteria</taxon>
        <taxon>Bacillati</taxon>
        <taxon>Bacillota</taxon>
        <taxon>Bacilli</taxon>
        <taxon>Bacillales</taxon>
        <taxon>Candidatus Carbonibacillus</taxon>
    </lineage>
</organism>
<dbReference type="SUPFAM" id="SSF140663">
    <property type="entry name" value="TTHA0068-like"/>
    <property type="match status" value="1"/>
</dbReference>
<evidence type="ECO:0000313" key="2">
    <source>
        <dbReference type="Proteomes" id="UP000244338"/>
    </source>
</evidence>
<dbReference type="PANTHER" id="PTHR34796:SF1">
    <property type="entry name" value="EXPRESSED PROTEIN"/>
    <property type="match status" value="1"/>
</dbReference>
<sequence length="127" mass="14979">MRYPEAYLRFIRLFNEGEFYEAHDVLEELWMEEGHDKFLQALIQLAVAYYHYDYGNVYGARQLLTSARRYFKAASGERWGLNAFVLSDHTEKLLAALPDERKIPMEDARRMPLPEITLIPEGCDVRF</sequence>
<protein>
    <submittedName>
        <fullName evidence="1">DUF309 domain-containing protein</fullName>
    </submittedName>
</protein>
<reference evidence="2" key="1">
    <citation type="journal article" date="2018" name="Sci. Rep.">
        <title>Lignite coal burning seam in the remote Altai Mountains harbors a hydrogen-driven thermophilic microbial community.</title>
        <authorList>
            <person name="Kadnikov V.V."/>
            <person name="Mardanov A.V."/>
            <person name="Ivasenko D.A."/>
            <person name="Antsiferov D.V."/>
            <person name="Beletsky A.V."/>
            <person name="Karnachuk O.V."/>
            <person name="Ravin N.V."/>
        </authorList>
    </citation>
    <scope>NUCLEOTIDE SEQUENCE [LARGE SCALE GENOMIC DNA]</scope>
</reference>
<dbReference type="AlphaFoldDB" id="A0A2R6Y4Q1"/>
<name>A0A2R6Y4Q1_9BACL</name>
<dbReference type="InterPro" id="IPR023203">
    <property type="entry name" value="TTHA0068_sf"/>
</dbReference>
<proteinExistence type="predicted"/>
<accession>A0A2R6Y4Q1</accession>
<dbReference type="EMBL" id="PEBX01000004">
    <property type="protein sequence ID" value="PTQ57623.1"/>
    <property type="molecule type" value="Genomic_DNA"/>
</dbReference>